<dbReference type="SUPFAM" id="SSF144122">
    <property type="entry name" value="Tim10-like"/>
    <property type="match status" value="1"/>
</dbReference>
<keyword evidence="15" id="KW-1185">Reference proteome</keyword>
<reference evidence="16" key="2">
    <citation type="submission" date="2025-08" db="UniProtKB">
        <authorList>
            <consortium name="RefSeq"/>
        </authorList>
    </citation>
    <scope>IDENTIFICATION</scope>
    <source>
        <tissue evidence="16">Leaf</tissue>
    </source>
</reference>
<dbReference type="PANTHER" id="PTHR11038">
    <property type="entry name" value="MITOCHONDRIAL IMPORT INNER MEMBRANE TRANSLOCASE SUBUNIT TIM10"/>
    <property type="match status" value="1"/>
</dbReference>
<evidence type="ECO:0000256" key="1">
    <source>
        <dbReference type="ARBA" id="ARBA00004569"/>
    </source>
</evidence>
<evidence type="ECO:0000256" key="7">
    <source>
        <dbReference type="ARBA" id="ARBA00023010"/>
    </source>
</evidence>
<dbReference type="GeneID" id="108815867"/>
<dbReference type="GO" id="GO:0045039">
    <property type="term" value="P:protein insertion into mitochondrial inner membrane"/>
    <property type="evidence" value="ECO:0007669"/>
    <property type="project" value="UniProtKB-ARBA"/>
</dbReference>
<evidence type="ECO:0000256" key="2">
    <source>
        <dbReference type="ARBA" id="ARBA00006720"/>
    </source>
</evidence>
<dbReference type="KEGG" id="rsz:108815867"/>
<keyword evidence="13" id="KW-0999">Mitochondrion inner membrane</keyword>
<accession>A0A6J0K7C2</accession>
<dbReference type="OrthoDB" id="7813104at2759"/>
<keyword evidence="10 13" id="KW-0143">Chaperone</keyword>
<dbReference type="GO" id="GO:0015031">
    <property type="term" value="P:protein transport"/>
    <property type="evidence" value="ECO:0007669"/>
    <property type="project" value="UniProtKB-KW"/>
</dbReference>
<sequence length="86" mass="9413">MDFSSPSPPMGSGQSPEALMEQVQAQLAQAYMEELVETLRGKCFDKCIAKPGSSLSSGESSCVSRCVDRYMEATGIIRRSLFSQQR</sequence>
<keyword evidence="3 13" id="KW-0813">Transport</keyword>
<evidence type="ECO:0000256" key="3">
    <source>
        <dbReference type="ARBA" id="ARBA00022448"/>
    </source>
</evidence>
<comment type="subunit">
    <text evidence="12">Heterohexamer; composed of 3 copies of TIM8 and 3 copies of TIM13, named soluble 70 kDa complex. Associates with the TIM22 complex, whose core is composed of TIM22.</text>
</comment>
<evidence type="ECO:0000259" key="14">
    <source>
        <dbReference type="Pfam" id="PF02953"/>
    </source>
</evidence>
<dbReference type="AlphaFoldDB" id="A0A6J0K7C2"/>
<dbReference type="Pfam" id="PF02953">
    <property type="entry name" value="zf-Tim10_DDP"/>
    <property type="match status" value="1"/>
</dbReference>
<evidence type="ECO:0000256" key="9">
    <source>
        <dbReference type="ARBA" id="ARBA00023157"/>
    </source>
</evidence>
<evidence type="ECO:0000256" key="8">
    <source>
        <dbReference type="ARBA" id="ARBA00023128"/>
    </source>
</evidence>
<comment type="function">
    <text evidence="11">Mitochondrial intermembrane chaperone that participates in the import and insertion of some multi-pass transmembrane proteins into the mitochondrial inner membrane. Also required for the transfer of beta-barrel precursors from the TOM complex to the sorting and assembly machinery (SAM complex) of the outer membrane. Acts as a chaperone-like protein that protects the hydrophobic precursors from aggregation and guide them through the mitochondrial intermembrane space. The TIM8-TIM13 complex mediates the import of some proteins while the predominant TIM9-TIM10 70 kDa complex mediates the import of much more proteins.</text>
</comment>
<keyword evidence="13" id="KW-0472">Membrane</keyword>
<dbReference type="GO" id="GO:0046872">
    <property type="term" value="F:metal ion binding"/>
    <property type="evidence" value="ECO:0007669"/>
    <property type="project" value="UniProtKB-KW"/>
</dbReference>
<dbReference type="InterPro" id="IPR035427">
    <property type="entry name" value="Tim10-like_dom_sf"/>
</dbReference>
<protein>
    <recommendedName>
        <fullName evidence="13">Mitochondrial import inner membrane translocase subunit</fullName>
    </recommendedName>
</protein>
<evidence type="ECO:0000256" key="12">
    <source>
        <dbReference type="ARBA" id="ARBA00064596"/>
    </source>
</evidence>
<evidence type="ECO:0000256" key="5">
    <source>
        <dbReference type="ARBA" id="ARBA00022833"/>
    </source>
</evidence>
<evidence type="ECO:0000256" key="11">
    <source>
        <dbReference type="ARBA" id="ARBA00058454"/>
    </source>
</evidence>
<comment type="similarity">
    <text evidence="2 13">Belongs to the small Tim family.</text>
</comment>
<comment type="subcellular location">
    <subcellularLocation>
        <location evidence="13">Mitochondrion inner membrane</location>
        <topology evidence="13">Peripheral membrane protein</topology>
        <orientation evidence="13">Intermembrane side</orientation>
    </subcellularLocation>
    <subcellularLocation>
        <location evidence="1">Mitochondrion intermembrane space</location>
    </subcellularLocation>
</comment>
<dbReference type="GO" id="GO:0005743">
    <property type="term" value="C:mitochondrial inner membrane"/>
    <property type="evidence" value="ECO:0007669"/>
    <property type="project" value="UniProtKB-SubCell"/>
</dbReference>
<dbReference type="Proteomes" id="UP000504610">
    <property type="component" value="Chromosome 7"/>
</dbReference>
<keyword evidence="6 13" id="KW-0653">Protein transport</keyword>
<evidence type="ECO:0000256" key="6">
    <source>
        <dbReference type="ARBA" id="ARBA00022927"/>
    </source>
</evidence>
<feature type="domain" description="Tim10-like" evidence="14">
    <location>
        <begin position="21"/>
        <end position="81"/>
    </location>
</feature>
<reference evidence="15" key="1">
    <citation type="journal article" date="2019" name="Database">
        <title>The radish genome database (RadishGD): an integrated information resource for radish genomics.</title>
        <authorList>
            <person name="Yu H.J."/>
            <person name="Baek S."/>
            <person name="Lee Y.J."/>
            <person name="Cho A."/>
            <person name="Mun J.H."/>
        </authorList>
    </citation>
    <scope>NUCLEOTIDE SEQUENCE [LARGE SCALE GENOMIC DNA]</scope>
    <source>
        <strain evidence="15">cv. WK10039</strain>
    </source>
</reference>
<name>A0A6J0K7C2_RAPSA</name>
<organism evidence="15 16">
    <name type="scientific">Raphanus sativus</name>
    <name type="common">Radish</name>
    <name type="synonym">Raphanus raphanistrum var. sativus</name>
    <dbReference type="NCBI Taxonomy" id="3726"/>
    <lineage>
        <taxon>Eukaryota</taxon>
        <taxon>Viridiplantae</taxon>
        <taxon>Streptophyta</taxon>
        <taxon>Embryophyta</taxon>
        <taxon>Tracheophyta</taxon>
        <taxon>Spermatophyta</taxon>
        <taxon>Magnoliopsida</taxon>
        <taxon>eudicotyledons</taxon>
        <taxon>Gunneridae</taxon>
        <taxon>Pentapetalae</taxon>
        <taxon>rosids</taxon>
        <taxon>malvids</taxon>
        <taxon>Brassicales</taxon>
        <taxon>Brassicaceae</taxon>
        <taxon>Brassiceae</taxon>
        <taxon>Raphanus</taxon>
    </lineage>
</organism>
<gene>
    <name evidence="16" type="primary">LOC108815867</name>
</gene>
<dbReference type="InterPro" id="IPR004217">
    <property type="entry name" value="Tim10-like"/>
</dbReference>
<keyword evidence="8 13" id="KW-0496">Mitochondrion</keyword>
<dbReference type="PANTHER" id="PTHR11038:SF16">
    <property type="entry name" value="MITOCHONDRIAL IMPORT INNER MEMBRANE TRANSLOCASE SUBUNIT TIM10"/>
    <property type="match status" value="1"/>
</dbReference>
<evidence type="ECO:0000256" key="4">
    <source>
        <dbReference type="ARBA" id="ARBA00022723"/>
    </source>
</evidence>
<comment type="domain">
    <text evidence="13">The twin CX3C motif contains 4 conserved Cys residues that form 2 disulfide bonds in the mitochondrial intermembrane space.</text>
</comment>
<dbReference type="Gene3D" id="1.10.287.810">
    <property type="entry name" value="Mitochondrial import inner membrane translocase subunit tim13 like domains"/>
    <property type="match status" value="1"/>
</dbReference>
<keyword evidence="7 13" id="KW-0811">Translocation</keyword>
<dbReference type="GO" id="GO:0042719">
    <property type="term" value="C:mitochondrial intermembrane space chaperone complex"/>
    <property type="evidence" value="ECO:0007669"/>
    <property type="project" value="UniProtKB-ARBA"/>
</dbReference>
<evidence type="ECO:0000256" key="10">
    <source>
        <dbReference type="ARBA" id="ARBA00023186"/>
    </source>
</evidence>
<evidence type="ECO:0000256" key="13">
    <source>
        <dbReference type="RuleBase" id="RU367043"/>
    </source>
</evidence>
<evidence type="ECO:0000313" key="16">
    <source>
        <dbReference type="RefSeq" id="XP_018443892.1"/>
    </source>
</evidence>
<keyword evidence="4" id="KW-0479">Metal-binding</keyword>
<dbReference type="RefSeq" id="XP_018443892.1">
    <property type="nucleotide sequence ID" value="XM_018588390.2"/>
</dbReference>
<evidence type="ECO:0000313" key="15">
    <source>
        <dbReference type="Proteomes" id="UP000504610"/>
    </source>
</evidence>
<proteinExistence type="inferred from homology"/>
<keyword evidence="5" id="KW-0862">Zinc</keyword>
<keyword evidence="9 13" id="KW-1015">Disulfide bond</keyword>
<dbReference type="FunFam" id="1.10.287.810:FF:000001">
    <property type="entry name" value="mitochondrial import inner membrane translocase subunit TIM13"/>
    <property type="match status" value="1"/>
</dbReference>